<evidence type="ECO:0000313" key="5">
    <source>
        <dbReference type="EMBL" id="MCS4555980.1"/>
    </source>
</evidence>
<gene>
    <name evidence="5" type="ORF">L9G74_05970</name>
</gene>
<evidence type="ECO:0000256" key="1">
    <source>
        <dbReference type="ARBA" id="ARBA00011888"/>
    </source>
</evidence>
<dbReference type="CDD" id="cd17767">
    <property type="entry name" value="UP_EcUdp-like"/>
    <property type="match status" value="1"/>
</dbReference>
<dbReference type="SUPFAM" id="SSF53167">
    <property type="entry name" value="Purine and uridine phosphorylases"/>
    <property type="match status" value="1"/>
</dbReference>
<dbReference type="Pfam" id="PF01048">
    <property type="entry name" value="PNP_UDP_1"/>
    <property type="match status" value="1"/>
</dbReference>
<sequence>MSLQPHILLTPSQVSERVILCGDPARVNRIAVLLSDVKPLASNREFTSISGEFHGQQITVCSTGIGAPSAVIALEELVKCGAKYLIRVGSAGAYQSHIGLGDMIIAEAAVRDDGGSSSYAPLSFPAVANRALVNGLCDYMKHQHENHHCGVVRSHDSFYIDNELEVCRKWHQLGILGADMETAALFTVGRLRRVAVASVLNNVVMYGEDVADGINDYVGAERAMMHGELLAARAALSALTAV</sequence>
<name>A0ABT2FI19_9GAMM</name>
<protein>
    <recommendedName>
        <fullName evidence="2">Uridine phosphorylase</fullName>
        <ecNumber evidence="1">2.4.2.3</ecNumber>
    </recommendedName>
</protein>
<dbReference type="InterPro" id="IPR035994">
    <property type="entry name" value="Nucleoside_phosphorylase_sf"/>
</dbReference>
<comment type="caution">
    <text evidence="5">The sequence shown here is derived from an EMBL/GenBank/DDBJ whole genome shotgun (WGS) entry which is preliminary data.</text>
</comment>
<reference evidence="5 6" key="1">
    <citation type="submission" date="2022-02" db="EMBL/GenBank/DDBJ databases">
        <authorList>
            <person name="Zhuang L."/>
        </authorList>
    </citation>
    <scope>NUCLEOTIDE SEQUENCE [LARGE SCALE GENOMIC DNA]</scope>
    <source>
        <strain evidence="5 6">C32</strain>
    </source>
</reference>
<dbReference type="EC" id="2.4.2.3" evidence="1"/>
<dbReference type="PANTHER" id="PTHR43691:SF11">
    <property type="entry name" value="FI09636P-RELATED"/>
    <property type="match status" value="1"/>
</dbReference>
<dbReference type="PANTHER" id="PTHR43691">
    <property type="entry name" value="URIDINE PHOSPHORYLASE"/>
    <property type="match status" value="1"/>
</dbReference>
<proteinExistence type="predicted"/>
<reference evidence="6" key="2">
    <citation type="submission" date="2023-07" db="EMBL/GenBank/DDBJ databases">
        <title>Shewanella mangrovi sp. nov., an acetaldehyde- degrading bacterium isolated from mangrove sediment.</title>
        <authorList>
            <person name="Liu Y."/>
        </authorList>
    </citation>
    <scope>NUCLEOTIDE SEQUENCE [LARGE SCALE GENOMIC DNA]</scope>
    <source>
        <strain evidence="6">C32</strain>
    </source>
</reference>
<dbReference type="Gene3D" id="3.40.50.1580">
    <property type="entry name" value="Nucleoside phosphorylase domain"/>
    <property type="match status" value="1"/>
</dbReference>
<feature type="domain" description="Nucleoside phosphorylase" evidence="4">
    <location>
        <begin position="17"/>
        <end position="199"/>
    </location>
</feature>
<accession>A0ABT2FI19</accession>
<organism evidence="5 6">
    <name type="scientific">Shewanella electrica</name>
    <dbReference type="NCBI Taxonomy" id="515560"/>
    <lineage>
        <taxon>Bacteria</taxon>
        <taxon>Pseudomonadati</taxon>
        <taxon>Pseudomonadota</taxon>
        <taxon>Gammaproteobacteria</taxon>
        <taxon>Alteromonadales</taxon>
        <taxon>Shewanellaceae</taxon>
        <taxon>Shewanella</taxon>
    </lineage>
</organism>
<comment type="catalytic activity">
    <reaction evidence="3">
        <text>uridine + phosphate = alpha-D-ribose 1-phosphate + uracil</text>
        <dbReference type="Rhea" id="RHEA:24388"/>
        <dbReference type="ChEBI" id="CHEBI:16704"/>
        <dbReference type="ChEBI" id="CHEBI:17568"/>
        <dbReference type="ChEBI" id="CHEBI:43474"/>
        <dbReference type="ChEBI" id="CHEBI:57720"/>
        <dbReference type="EC" id="2.4.2.3"/>
    </reaction>
</comment>
<evidence type="ECO:0000259" key="4">
    <source>
        <dbReference type="Pfam" id="PF01048"/>
    </source>
</evidence>
<dbReference type="InterPro" id="IPR000845">
    <property type="entry name" value="Nucleoside_phosphorylase_d"/>
</dbReference>
<evidence type="ECO:0000313" key="6">
    <source>
        <dbReference type="Proteomes" id="UP001201549"/>
    </source>
</evidence>
<dbReference type="EMBL" id="JAKOGG010000003">
    <property type="protein sequence ID" value="MCS4555980.1"/>
    <property type="molecule type" value="Genomic_DNA"/>
</dbReference>
<dbReference type="Proteomes" id="UP001201549">
    <property type="component" value="Unassembled WGS sequence"/>
</dbReference>
<keyword evidence="6" id="KW-1185">Reference proteome</keyword>
<dbReference type="RefSeq" id="WP_238895388.1">
    <property type="nucleotide sequence ID" value="NZ_JAKOGG010000003.1"/>
</dbReference>
<evidence type="ECO:0000256" key="2">
    <source>
        <dbReference type="ARBA" id="ARBA00021980"/>
    </source>
</evidence>
<evidence type="ECO:0000256" key="3">
    <source>
        <dbReference type="ARBA" id="ARBA00048447"/>
    </source>
</evidence>